<reference evidence="5 6" key="1">
    <citation type="submission" date="2017-04" db="EMBL/GenBank/DDBJ databases">
        <authorList>
            <person name="Afonso C.L."/>
            <person name="Miller P.J."/>
            <person name="Scott M.A."/>
            <person name="Spackman E."/>
            <person name="Goraichik I."/>
            <person name="Dimitrov K.M."/>
            <person name="Suarez D.L."/>
            <person name="Swayne D.E."/>
        </authorList>
    </citation>
    <scope>NUCLEOTIDE SEQUENCE [LARGE SCALE GENOMIC DNA]</scope>
    <source>
        <strain evidence="5 6">DSM 13146</strain>
    </source>
</reference>
<evidence type="ECO:0000256" key="1">
    <source>
        <dbReference type="ARBA" id="ARBA00004370"/>
    </source>
</evidence>
<keyword evidence="3" id="KW-0812">Transmembrane</keyword>
<proteinExistence type="predicted"/>
<dbReference type="PANTHER" id="PTHR12815">
    <property type="entry name" value="SORTING AND ASSEMBLY MACHINERY SAMM50 PROTEIN FAMILY MEMBER"/>
    <property type="match status" value="1"/>
</dbReference>
<dbReference type="Gene3D" id="2.40.160.50">
    <property type="entry name" value="membrane protein fhac: a member of the omp85/tpsb transporter family"/>
    <property type="match status" value="1"/>
</dbReference>
<dbReference type="InterPro" id="IPR039910">
    <property type="entry name" value="D15-like"/>
</dbReference>
<evidence type="ECO:0000259" key="4">
    <source>
        <dbReference type="Pfam" id="PF01103"/>
    </source>
</evidence>
<keyword evidence="6" id="KW-1185">Reference proteome</keyword>
<protein>
    <submittedName>
        <fullName evidence="5">Autotransporter secretion outer membrane protein TamA</fullName>
    </submittedName>
</protein>
<evidence type="ECO:0000313" key="5">
    <source>
        <dbReference type="EMBL" id="SMC24461.1"/>
    </source>
</evidence>
<organism evidence="5 6">
    <name type="scientific">Desulfacinum hydrothermale DSM 13146</name>
    <dbReference type="NCBI Taxonomy" id="1121390"/>
    <lineage>
        <taxon>Bacteria</taxon>
        <taxon>Pseudomonadati</taxon>
        <taxon>Thermodesulfobacteriota</taxon>
        <taxon>Syntrophobacteria</taxon>
        <taxon>Syntrophobacterales</taxon>
        <taxon>Syntrophobacteraceae</taxon>
        <taxon>Desulfacinum</taxon>
    </lineage>
</organism>
<accession>A0A1W1XLN5</accession>
<dbReference type="Proteomes" id="UP000192783">
    <property type="component" value="Unassembled WGS sequence"/>
</dbReference>
<dbReference type="Pfam" id="PF01103">
    <property type="entry name" value="Omp85"/>
    <property type="match status" value="1"/>
</dbReference>
<dbReference type="Gene3D" id="3.10.20.310">
    <property type="entry name" value="membrane protein fhac"/>
    <property type="match status" value="1"/>
</dbReference>
<dbReference type="PANTHER" id="PTHR12815:SF42">
    <property type="entry name" value="BACTERIAL SURFACE ANTIGEN (D15) DOMAIN-CONTAINING PROTEIN"/>
    <property type="match status" value="1"/>
</dbReference>
<feature type="transmembrane region" description="Helical" evidence="3">
    <location>
        <begin position="12"/>
        <end position="28"/>
    </location>
</feature>
<comment type="subcellular location">
    <subcellularLocation>
        <location evidence="1">Membrane</location>
    </subcellularLocation>
</comment>
<evidence type="ECO:0000256" key="2">
    <source>
        <dbReference type="ARBA" id="ARBA00023136"/>
    </source>
</evidence>
<dbReference type="InterPro" id="IPR000184">
    <property type="entry name" value="Bac_surfAg_D15"/>
</dbReference>
<feature type="domain" description="Bacterial surface antigen (D15)" evidence="4">
    <location>
        <begin position="377"/>
        <end position="608"/>
    </location>
</feature>
<keyword evidence="2 3" id="KW-0472">Membrane</keyword>
<evidence type="ECO:0000256" key="3">
    <source>
        <dbReference type="SAM" id="Phobius"/>
    </source>
</evidence>
<dbReference type="EMBL" id="FWXF01000010">
    <property type="protein sequence ID" value="SMC24461.1"/>
    <property type="molecule type" value="Genomic_DNA"/>
</dbReference>
<gene>
    <name evidence="5" type="ORF">SAMN02746041_02004</name>
</gene>
<dbReference type="RefSeq" id="WP_170920520.1">
    <property type="nucleotide sequence ID" value="NZ_FWXF01000010.1"/>
</dbReference>
<sequence length="608" mass="68110">MKAVGQREAEGVWLPWLWMLMGTLIWSVCCRPLPAFSKDATIISYAVHFQGSLEKLDLAAFRPFLDSVRLQPEGAVSLAQLRRRAQRDQQTLRRWLRSQGYYGCRVTFRVETEPGPVQLVFQVAPGTPYLFDAPRLDAPHLEDRVRKELLDALNATLPQGAPAVSKDILEADQRLLTALANNGYPLSRIAKRKVVVDHQVHRVRVFYTVDPGPKAFFGPLRIQGLESVSEEVIRTRIPWREGRLFDRRLVHEARNRLISLDLFSLVRFSLGHEVDAQGRLPVLLTVLERKHRTFRGGLSYATDTGPGAKIFWQHRNLRHRGDRLDVGATASPIKQKLHGTFLVRDYMRRNQSLQMDAGFLREDTDAYLSRAAHTLLSLRRDLGRGRRAAAGIGFRLASVDEDEDKSSFALLHAPVLFTLDTTDDLLDPASGQRLEIAMTPYWDLGDLSLAFSKLSARAGIYRDLLDDRRLILAFQASVGTILGAGRDAVPADIRFYTGGGGSIRGYDYQSVGPLKGTDPVGGRSFFVVNAEARWKITQRYGMVLFVDGGSAYADSLPDPSDTLRWGAGLGVRYYSPLGPFRIDVAFPLNPREDIDGAFQFYVSLGQAF</sequence>
<dbReference type="GO" id="GO:0019867">
    <property type="term" value="C:outer membrane"/>
    <property type="evidence" value="ECO:0007669"/>
    <property type="project" value="InterPro"/>
</dbReference>
<name>A0A1W1XLN5_9BACT</name>
<keyword evidence="3" id="KW-1133">Transmembrane helix</keyword>
<evidence type="ECO:0000313" key="6">
    <source>
        <dbReference type="Proteomes" id="UP000192783"/>
    </source>
</evidence>
<dbReference type="AlphaFoldDB" id="A0A1W1XLN5"/>
<dbReference type="STRING" id="1121390.SAMN02746041_02004"/>